<dbReference type="SUPFAM" id="SSF141868">
    <property type="entry name" value="EAL domain-like"/>
    <property type="match status" value="1"/>
</dbReference>
<feature type="transmembrane region" description="Helical" evidence="1">
    <location>
        <begin position="173"/>
        <end position="190"/>
    </location>
</feature>
<organism evidence="4 5">
    <name type="scientific">Pseudoalteromonas distincta</name>
    <dbReference type="NCBI Taxonomy" id="77608"/>
    <lineage>
        <taxon>Bacteria</taxon>
        <taxon>Pseudomonadati</taxon>
        <taxon>Pseudomonadota</taxon>
        <taxon>Gammaproteobacteria</taxon>
        <taxon>Alteromonadales</taxon>
        <taxon>Pseudoalteromonadaceae</taxon>
        <taxon>Pseudoalteromonas</taxon>
    </lineage>
</organism>
<proteinExistence type="predicted"/>
<dbReference type="SUPFAM" id="SSF55785">
    <property type="entry name" value="PYP-like sensor domain (PAS domain)"/>
    <property type="match status" value="1"/>
</dbReference>
<dbReference type="InterPro" id="IPR001633">
    <property type="entry name" value="EAL_dom"/>
</dbReference>
<dbReference type="NCBIfam" id="TIGR00254">
    <property type="entry name" value="GGDEF"/>
    <property type="match status" value="1"/>
</dbReference>
<feature type="transmembrane region" description="Helical" evidence="1">
    <location>
        <begin position="81"/>
        <end position="100"/>
    </location>
</feature>
<protein>
    <submittedName>
        <fullName evidence="4">EAL domain-containing protein</fullName>
    </submittedName>
</protein>
<dbReference type="InterPro" id="IPR043128">
    <property type="entry name" value="Rev_trsase/Diguanyl_cyclase"/>
</dbReference>
<dbReference type="CDD" id="cd01948">
    <property type="entry name" value="EAL"/>
    <property type="match status" value="1"/>
</dbReference>
<gene>
    <name evidence="4" type="ORF">QDH73_03750</name>
</gene>
<feature type="domain" description="GGDEF" evidence="3">
    <location>
        <begin position="397"/>
        <end position="530"/>
    </location>
</feature>
<dbReference type="InterPro" id="IPR052155">
    <property type="entry name" value="Biofilm_reg_signaling"/>
</dbReference>
<keyword evidence="5" id="KW-1185">Reference proteome</keyword>
<sequence>MNREPTSSNPSFFNLLYSVYFWFIKNIKSSINTNSSNRDTYKAFKSRQYYAILQQMPFSSTGNMLTSLLLTLFFWNDVNHYVLISWISALWCIAIINIFLWYKSKSIDKNTLIKKHAAEWLTVILSLAAILHITMANYLFGLSDEQGRLLIICIIISFASVGAWMFSFLPIAGLAWVGIFTLGLLIGIPYHFWGHYWYFALIVTFFGLILASTVIVFSRMFLSNLEAETKIEHQRQVVGMLLNDFEKNASDWLWETDEKGNLQHTSLHLAKALNVTIQELEGQNFSSIIFSLCKNATSKELFQDLNTKLCTPLPFKNMQIPVEVAKCHKWWAITAKPLVNFNGLFLGWRGVISDITEIKLREQEMEFLANADPLTGLANRHKFNQFIKQVFEKKASANCTLFLMDLDNFKIINDSLGHIVGDQLLQEMAKRLSAAIKPNGLVARLGGDEFAIVYQYTLDKTSAQEHAEQILDTLKKPWYVHEYKIEMYASIGIASTPKDTMTAHDLFKFADMALYSAKETGKSKCSFFEQYMEENGKSKLALLSDIKKGLINNEFTIYYQPQVNLKSGSLNGFEALVRWNHPIKGTIAPDTFIPLAEESGLINKLGQFILNQACKDASSWPKHLKVSVNVSALQFTKNTLVEDIFNALKSSNLASEQLEIELTESVMINNYEYVVKVLNNLRERGVKVALDDFGTGYSSLSYLQEIPLDKLKIDRSFVEKLNVVDNTQATAIVKSIISLAQALNFETTIEGIESANQIAIFKGMGSTYGQGYYYSKPIDSASTISLINNWNNKL</sequence>
<evidence type="ECO:0000259" key="2">
    <source>
        <dbReference type="PROSITE" id="PS50883"/>
    </source>
</evidence>
<dbReference type="SMART" id="SM00052">
    <property type="entry name" value="EAL"/>
    <property type="match status" value="1"/>
</dbReference>
<keyword evidence="1" id="KW-0812">Transmembrane</keyword>
<dbReference type="InterPro" id="IPR029787">
    <property type="entry name" value="Nucleotide_cyclase"/>
</dbReference>
<evidence type="ECO:0000313" key="4">
    <source>
        <dbReference type="EMBL" id="MDP4483154.1"/>
    </source>
</evidence>
<accession>A0ABT9GBA7</accession>
<dbReference type="CDD" id="cd01949">
    <property type="entry name" value="GGDEF"/>
    <property type="match status" value="1"/>
</dbReference>
<name>A0ABT9GBA7_9GAMM</name>
<dbReference type="Pfam" id="PF00990">
    <property type="entry name" value="GGDEF"/>
    <property type="match status" value="1"/>
</dbReference>
<reference evidence="4 5" key="1">
    <citation type="submission" date="2023-04" db="EMBL/GenBank/DDBJ databases">
        <title>Novel Pseudoalteromonas species isolated from Pacific coral.</title>
        <authorList>
            <person name="Videau P."/>
            <person name="Shlafstein M.D."/>
            <person name="Oline D.K."/>
            <person name="Strangman W.K."/>
            <person name="Hahnke R.L."/>
            <person name="Saw J.H."/>
            <person name="Ushijima B."/>
        </authorList>
    </citation>
    <scope>NUCLEOTIDE SEQUENCE [LARGE SCALE GENOMIC DNA]</scope>
    <source>
        <strain evidence="4 5">LMG 14908</strain>
    </source>
</reference>
<evidence type="ECO:0000313" key="5">
    <source>
        <dbReference type="Proteomes" id="UP001242314"/>
    </source>
</evidence>
<dbReference type="PANTHER" id="PTHR44757">
    <property type="entry name" value="DIGUANYLATE CYCLASE DGCP"/>
    <property type="match status" value="1"/>
</dbReference>
<dbReference type="Gene3D" id="3.30.70.270">
    <property type="match status" value="1"/>
</dbReference>
<feature type="transmembrane region" description="Helical" evidence="1">
    <location>
        <begin position="49"/>
        <end position="75"/>
    </location>
</feature>
<feature type="transmembrane region" description="Helical" evidence="1">
    <location>
        <begin position="196"/>
        <end position="217"/>
    </location>
</feature>
<dbReference type="PROSITE" id="PS50883">
    <property type="entry name" value="EAL"/>
    <property type="match status" value="1"/>
</dbReference>
<dbReference type="InterPro" id="IPR000160">
    <property type="entry name" value="GGDEF_dom"/>
</dbReference>
<dbReference type="RefSeq" id="WP_052201228.1">
    <property type="nucleotide sequence ID" value="NZ_JANIHL010000008.1"/>
</dbReference>
<keyword evidence="1" id="KW-1133">Transmembrane helix</keyword>
<feature type="transmembrane region" description="Helical" evidence="1">
    <location>
        <begin position="146"/>
        <end position="166"/>
    </location>
</feature>
<dbReference type="EMBL" id="JASGWX010000002">
    <property type="protein sequence ID" value="MDP4483154.1"/>
    <property type="molecule type" value="Genomic_DNA"/>
</dbReference>
<dbReference type="Proteomes" id="UP001242314">
    <property type="component" value="Unassembled WGS sequence"/>
</dbReference>
<feature type="transmembrane region" description="Helical" evidence="1">
    <location>
        <begin position="12"/>
        <end position="28"/>
    </location>
</feature>
<keyword evidence="1" id="KW-0472">Membrane</keyword>
<dbReference type="SMART" id="SM00267">
    <property type="entry name" value="GGDEF"/>
    <property type="match status" value="1"/>
</dbReference>
<feature type="transmembrane region" description="Helical" evidence="1">
    <location>
        <begin position="120"/>
        <end position="140"/>
    </location>
</feature>
<feature type="domain" description="EAL" evidence="2">
    <location>
        <begin position="539"/>
        <end position="791"/>
    </location>
</feature>
<dbReference type="InterPro" id="IPR035919">
    <property type="entry name" value="EAL_sf"/>
</dbReference>
<dbReference type="Pfam" id="PF00563">
    <property type="entry name" value="EAL"/>
    <property type="match status" value="1"/>
</dbReference>
<comment type="caution">
    <text evidence="4">The sequence shown here is derived from an EMBL/GenBank/DDBJ whole genome shotgun (WGS) entry which is preliminary data.</text>
</comment>
<dbReference type="Gene3D" id="3.20.20.450">
    <property type="entry name" value="EAL domain"/>
    <property type="match status" value="1"/>
</dbReference>
<evidence type="ECO:0000259" key="3">
    <source>
        <dbReference type="PROSITE" id="PS50887"/>
    </source>
</evidence>
<dbReference type="PANTHER" id="PTHR44757:SF2">
    <property type="entry name" value="BIOFILM ARCHITECTURE MAINTENANCE PROTEIN MBAA"/>
    <property type="match status" value="1"/>
</dbReference>
<evidence type="ECO:0000256" key="1">
    <source>
        <dbReference type="SAM" id="Phobius"/>
    </source>
</evidence>
<dbReference type="SUPFAM" id="SSF55073">
    <property type="entry name" value="Nucleotide cyclase"/>
    <property type="match status" value="1"/>
</dbReference>
<dbReference type="InterPro" id="IPR035965">
    <property type="entry name" value="PAS-like_dom_sf"/>
</dbReference>
<dbReference type="Gene3D" id="3.30.450.20">
    <property type="entry name" value="PAS domain"/>
    <property type="match status" value="1"/>
</dbReference>
<dbReference type="PROSITE" id="PS50887">
    <property type="entry name" value="GGDEF"/>
    <property type="match status" value="1"/>
</dbReference>